<accession>A0AAW1MB08</accession>
<protein>
    <submittedName>
        <fullName evidence="1">Pao retrotransposon peptidase</fullName>
    </submittedName>
</protein>
<proteinExistence type="predicted"/>
<dbReference type="AlphaFoldDB" id="A0AAW1MB08"/>
<sequence length="188" mass="20919">MYNSTVSNIVLDLDKSDIVSTLGLQWNPNTDGLQYSVSFKHSQNVTKRIILSEISKIFDPLGLVSPVVVNAKLLMQKVWQSQLEWDELLPSDIQESWLKCVNATTQLNSLKVPRHVITINQPQIYELHGFCDASEKAYGACIYIRATNKEGEVSSNLLCSKSKVAPLKATTLPRLELSGALLLAQLYA</sequence>
<keyword evidence="2" id="KW-1185">Reference proteome</keyword>
<reference evidence="1 2" key="1">
    <citation type="journal article" date="2024" name="BMC Genomics">
        <title>De novo assembly and annotation of Popillia japonica's genome with initial clues to its potential as an invasive pest.</title>
        <authorList>
            <person name="Cucini C."/>
            <person name="Boschi S."/>
            <person name="Funari R."/>
            <person name="Cardaioli E."/>
            <person name="Iannotti N."/>
            <person name="Marturano G."/>
            <person name="Paoli F."/>
            <person name="Bruttini M."/>
            <person name="Carapelli A."/>
            <person name="Frati F."/>
            <person name="Nardi F."/>
        </authorList>
    </citation>
    <scope>NUCLEOTIDE SEQUENCE [LARGE SCALE GENOMIC DNA]</scope>
    <source>
        <strain evidence="1">DMR45628</strain>
    </source>
</reference>
<organism evidence="1 2">
    <name type="scientific">Popillia japonica</name>
    <name type="common">Japanese beetle</name>
    <dbReference type="NCBI Taxonomy" id="7064"/>
    <lineage>
        <taxon>Eukaryota</taxon>
        <taxon>Metazoa</taxon>
        <taxon>Ecdysozoa</taxon>
        <taxon>Arthropoda</taxon>
        <taxon>Hexapoda</taxon>
        <taxon>Insecta</taxon>
        <taxon>Pterygota</taxon>
        <taxon>Neoptera</taxon>
        <taxon>Endopterygota</taxon>
        <taxon>Coleoptera</taxon>
        <taxon>Polyphaga</taxon>
        <taxon>Scarabaeiformia</taxon>
        <taxon>Scarabaeidae</taxon>
        <taxon>Rutelinae</taxon>
        <taxon>Popillia</taxon>
    </lineage>
</organism>
<gene>
    <name evidence="1" type="ORF">QE152_g8393</name>
</gene>
<dbReference type="Pfam" id="PF05380">
    <property type="entry name" value="Peptidase_A17"/>
    <property type="match status" value="1"/>
</dbReference>
<comment type="caution">
    <text evidence="1">The sequence shown here is derived from an EMBL/GenBank/DDBJ whole genome shotgun (WGS) entry which is preliminary data.</text>
</comment>
<dbReference type="PANTHER" id="PTHR47331">
    <property type="entry name" value="PHD-TYPE DOMAIN-CONTAINING PROTEIN"/>
    <property type="match status" value="1"/>
</dbReference>
<name>A0AAW1MB08_POPJA</name>
<dbReference type="Proteomes" id="UP001458880">
    <property type="component" value="Unassembled WGS sequence"/>
</dbReference>
<dbReference type="InterPro" id="IPR008042">
    <property type="entry name" value="Retrotrans_Pao"/>
</dbReference>
<evidence type="ECO:0000313" key="1">
    <source>
        <dbReference type="EMBL" id="KAK9743803.1"/>
    </source>
</evidence>
<dbReference type="EMBL" id="JASPKY010000066">
    <property type="protein sequence ID" value="KAK9743803.1"/>
    <property type="molecule type" value="Genomic_DNA"/>
</dbReference>
<evidence type="ECO:0000313" key="2">
    <source>
        <dbReference type="Proteomes" id="UP001458880"/>
    </source>
</evidence>